<evidence type="ECO:0000256" key="1">
    <source>
        <dbReference type="SAM" id="MobiDB-lite"/>
    </source>
</evidence>
<reference evidence="2" key="2">
    <citation type="submission" date="2019-07" db="EMBL/GenBank/DDBJ databases">
        <authorList>
            <person name="Seetharam A."/>
            <person name="Woodhouse M."/>
            <person name="Cannon E."/>
        </authorList>
    </citation>
    <scope>NUCLEOTIDE SEQUENCE [LARGE SCALE GENOMIC DNA]</scope>
    <source>
        <strain evidence="2">cv. B73</strain>
    </source>
</reference>
<protein>
    <submittedName>
        <fullName evidence="2">Uncharacterized protein</fullName>
    </submittedName>
</protein>
<feature type="compositionally biased region" description="Basic residues" evidence="1">
    <location>
        <begin position="70"/>
        <end position="82"/>
    </location>
</feature>
<feature type="compositionally biased region" description="Polar residues" evidence="1">
    <location>
        <begin position="35"/>
        <end position="44"/>
    </location>
</feature>
<feature type="region of interest" description="Disordered" evidence="1">
    <location>
        <begin position="35"/>
        <end position="101"/>
    </location>
</feature>
<keyword evidence="3" id="KW-1185">Reference proteome</keyword>
<accession>A0A804QFP4</accession>
<feature type="region of interest" description="Disordered" evidence="1">
    <location>
        <begin position="139"/>
        <end position="193"/>
    </location>
</feature>
<dbReference type="InParanoid" id="A0A804QFP4"/>
<evidence type="ECO:0000313" key="3">
    <source>
        <dbReference type="Proteomes" id="UP000007305"/>
    </source>
</evidence>
<reference evidence="3" key="1">
    <citation type="submission" date="2015-12" db="EMBL/GenBank/DDBJ databases">
        <title>Update maize B73 reference genome by single molecule sequencing technologies.</title>
        <authorList>
            <consortium name="Maize Genome Sequencing Project"/>
            <person name="Ware D."/>
        </authorList>
    </citation>
    <scope>NUCLEOTIDE SEQUENCE [LARGE SCALE GENOMIC DNA]</scope>
    <source>
        <strain evidence="3">cv. B73</strain>
    </source>
</reference>
<dbReference type="Gramene" id="Zm00001eb324520_T001">
    <property type="protein sequence ID" value="Zm00001eb324520_P001"/>
    <property type="gene ID" value="Zm00001eb324520"/>
</dbReference>
<dbReference type="Proteomes" id="UP000007305">
    <property type="component" value="Chromosome 7"/>
</dbReference>
<organism evidence="2 3">
    <name type="scientific">Zea mays</name>
    <name type="common">Maize</name>
    <dbReference type="NCBI Taxonomy" id="4577"/>
    <lineage>
        <taxon>Eukaryota</taxon>
        <taxon>Viridiplantae</taxon>
        <taxon>Streptophyta</taxon>
        <taxon>Embryophyta</taxon>
        <taxon>Tracheophyta</taxon>
        <taxon>Spermatophyta</taxon>
        <taxon>Magnoliopsida</taxon>
        <taxon>Liliopsida</taxon>
        <taxon>Poales</taxon>
        <taxon>Poaceae</taxon>
        <taxon>PACMAD clade</taxon>
        <taxon>Panicoideae</taxon>
        <taxon>Andropogonodae</taxon>
        <taxon>Andropogoneae</taxon>
        <taxon>Tripsacinae</taxon>
        <taxon>Zea</taxon>
    </lineage>
</organism>
<proteinExistence type="predicted"/>
<sequence length="193" mass="20363">MSYNRPFSLRTAGQNSKLRLNKTFYKLQCRPKISFPQNNESKNPVATVDHDGRGRGESGDCEESDDALRRRLGAGRKLHLLRRTAPPARPRPRPRAAGGVSARLTSSRFPLPVGTRAPAALALLVRLGVACCRAAAPHQLHSGPARPVGDEDEEPPAAAAGPRGLGVPGRGPAAPGTGLVLGRVSPPHATVTC</sequence>
<dbReference type="EnsemblPlants" id="Zm00001eb324520_T001">
    <property type="protein sequence ID" value="Zm00001eb324520_P001"/>
    <property type="gene ID" value="Zm00001eb324520"/>
</dbReference>
<feature type="compositionally biased region" description="Basic and acidic residues" evidence="1">
    <location>
        <begin position="48"/>
        <end position="58"/>
    </location>
</feature>
<dbReference type="AlphaFoldDB" id="A0A804QFP4"/>
<name>A0A804QFP4_MAIZE</name>
<evidence type="ECO:0000313" key="2">
    <source>
        <dbReference type="EnsemblPlants" id="Zm00001eb324520_P001"/>
    </source>
</evidence>
<reference evidence="2" key="3">
    <citation type="submission" date="2021-05" db="UniProtKB">
        <authorList>
            <consortium name="EnsemblPlants"/>
        </authorList>
    </citation>
    <scope>IDENTIFICATION</scope>
    <source>
        <strain evidence="2">cv. B73</strain>
    </source>
</reference>